<feature type="non-terminal residue" evidence="7">
    <location>
        <position position="1"/>
    </location>
</feature>
<dbReference type="Gene3D" id="3.40.50.720">
    <property type="entry name" value="NAD(P)-binding Rossmann-like Domain"/>
    <property type="match status" value="2"/>
</dbReference>
<dbReference type="GO" id="GO:0051287">
    <property type="term" value="F:NAD binding"/>
    <property type="evidence" value="ECO:0007669"/>
    <property type="project" value="InterPro"/>
</dbReference>
<evidence type="ECO:0000256" key="1">
    <source>
        <dbReference type="ARBA" id="ARBA00005854"/>
    </source>
</evidence>
<evidence type="ECO:0000313" key="7">
    <source>
        <dbReference type="EMBL" id="SVB26607.1"/>
    </source>
</evidence>
<comment type="similarity">
    <text evidence="1">Belongs to the D-isomer specific 2-hydroxyacid dehydrogenase family.</text>
</comment>
<sequence>VVVVADKMSTVGLSVLTEDEHFEVLTNNDWGPDEIREAMSRAHALIVRSTTKVNRETLLAAPNLRIVGRAGVGVDNIDVGVLTERGIPVINAPAGNTVSAAELVMALLFAVARKVVWADASVRNGDWTRSRFKGMEIRGKTLGIIGAGRIGAEVARRAQAFGMRTIAYDPYLSEEKADELELKRLPLRDVLAHGDVVSLHVPLTPSTEGMIAASELANMKSTAILINAARGGIVDEAALVTALETGKIAGAALDVYCREPLPGDSPLRAAPNLVLTPHLGAATTEAQKFVAAEIAEGIRAALLEGDLSRALNAPVIGGEDLEHVRPLFSLAGKIGHVSGVLGRGG</sequence>
<dbReference type="PANTHER" id="PTHR42789:SF1">
    <property type="entry name" value="D-ISOMER SPECIFIC 2-HYDROXYACID DEHYDROGENASE FAMILY PROTEIN (AFU_ORTHOLOGUE AFUA_6G10090)"/>
    <property type="match status" value="1"/>
</dbReference>
<evidence type="ECO:0000256" key="3">
    <source>
        <dbReference type="ARBA" id="ARBA00023002"/>
    </source>
</evidence>
<dbReference type="CDD" id="cd12173">
    <property type="entry name" value="PGDH_4"/>
    <property type="match status" value="1"/>
</dbReference>
<name>A0A382CMS4_9ZZZZ</name>
<evidence type="ECO:0000256" key="4">
    <source>
        <dbReference type="ARBA" id="ARBA00023027"/>
    </source>
</evidence>
<dbReference type="AlphaFoldDB" id="A0A382CMS4"/>
<evidence type="ECO:0000259" key="6">
    <source>
        <dbReference type="Pfam" id="PF02826"/>
    </source>
</evidence>
<dbReference type="Pfam" id="PF02826">
    <property type="entry name" value="2-Hacid_dh_C"/>
    <property type="match status" value="1"/>
</dbReference>
<gene>
    <name evidence="7" type="ORF">METZ01_LOCUS179461</name>
</gene>
<dbReference type="InterPro" id="IPR050857">
    <property type="entry name" value="D-2-hydroxyacid_DH"/>
</dbReference>
<dbReference type="EMBL" id="UINC01034963">
    <property type="protein sequence ID" value="SVB26607.1"/>
    <property type="molecule type" value="Genomic_DNA"/>
</dbReference>
<dbReference type="GO" id="GO:0008652">
    <property type="term" value="P:amino acid biosynthetic process"/>
    <property type="evidence" value="ECO:0007669"/>
    <property type="project" value="UniProtKB-KW"/>
</dbReference>
<dbReference type="SUPFAM" id="SSF51735">
    <property type="entry name" value="NAD(P)-binding Rossmann-fold domains"/>
    <property type="match status" value="1"/>
</dbReference>
<dbReference type="InterPro" id="IPR029753">
    <property type="entry name" value="D-isomer_DH_CS"/>
</dbReference>
<feature type="non-terminal residue" evidence="7">
    <location>
        <position position="345"/>
    </location>
</feature>
<keyword evidence="4" id="KW-0520">NAD</keyword>
<keyword evidence="3" id="KW-0560">Oxidoreductase</keyword>
<dbReference type="Pfam" id="PF00389">
    <property type="entry name" value="2-Hacid_dh"/>
    <property type="match status" value="1"/>
</dbReference>
<dbReference type="SUPFAM" id="SSF52283">
    <property type="entry name" value="Formate/glycerate dehydrogenase catalytic domain-like"/>
    <property type="match status" value="1"/>
</dbReference>
<feature type="domain" description="D-isomer specific 2-hydroxyacid dehydrogenase catalytic" evidence="5">
    <location>
        <begin position="2"/>
        <end position="312"/>
    </location>
</feature>
<feature type="domain" description="D-isomer specific 2-hydroxyacid dehydrogenase NAD-binding" evidence="6">
    <location>
        <begin position="105"/>
        <end position="280"/>
    </location>
</feature>
<dbReference type="InterPro" id="IPR036291">
    <property type="entry name" value="NAD(P)-bd_dom_sf"/>
</dbReference>
<organism evidence="7">
    <name type="scientific">marine metagenome</name>
    <dbReference type="NCBI Taxonomy" id="408172"/>
    <lineage>
        <taxon>unclassified sequences</taxon>
        <taxon>metagenomes</taxon>
        <taxon>ecological metagenomes</taxon>
    </lineage>
</organism>
<accession>A0A382CMS4</accession>
<dbReference type="InterPro" id="IPR006140">
    <property type="entry name" value="D-isomer_DH_NAD-bd"/>
</dbReference>
<dbReference type="PROSITE" id="PS00065">
    <property type="entry name" value="D_2_HYDROXYACID_DH_1"/>
    <property type="match status" value="1"/>
</dbReference>
<dbReference type="GO" id="GO:0016616">
    <property type="term" value="F:oxidoreductase activity, acting on the CH-OH group of donors, NAD or NADP as acceptor"/>
    <property type="evidence" value="ECO:0007669"/>
    <property type="project" value="InterPro"/>
</dbReference>
<evidence type="ECO:0008006" key="8">
    <source>
        <dbReference type="Google" id="ProtNLM"/>
    </source>
</evidence>
<dbReference type="FunFam" id="3.40.50.720:FF:000021">
    <property type="entry name" value="D-3-phosphoglycerate dehydrogenase"/>
    <property type="match status" value="1"/>
</dbReference>
<evidence type="ECO:0000256" key="2">
    <source>
        <dbReference type="ARBA" id="ARBA00022605"/>
    </source>
</evidence>
<proteinExistence type="inferred from homology"/>
<dbReference type="InterPro" id="IPR006139">
    <property type="entry name" value="D-isomer_2_OHA_DH_cat_dom"/>
</dbReference>
<dbReference type="InterPro" id="IPR029752">
    <property type="entry name" value="D-isomer_DH_CS1"/>
</dbReference>
<dbReference type="PROSITE" id="PS00671">
    <property type="entry name" value="D_2_HYDROXYACID_DH_3"/>
    <property type="match status" value="1"/>
</dbReference>
<keyword evidence="2" id="KW-0028">Amino-acid biosynthesis</keyword>
<evidence type="ECO:0000259" key="5">
    <source>
        <dbReference type="Pfam" id="PF00389"/>
    </source>
</evidence>
<reference evidence="7" key="1">
    <citation type="submission" date="2018-05" db="EMBL/GenBank/DDBJ databases">
        <authorList>
            <person name="Lanie J.A."/>
            <person name="Ng W.-L."/>
            <person name="Kazmierczak K.M."/>
            <person name="Andrzejewski T.M."/>
            <person name="Davidsen T.M."/>
            <person name="Wayne K.J."/>
            <person name="Tettelin H."/>
            <person name="Glass J.I."/>
            <person name="Rusch D."/>
            <person name="Podicherti R."/>
            <person name="Tsui H.-C.T."/>
            <person name="Winkler M.E."/>
        </authorList>
    </citation>
    <scope>NUCLEOTIDE SEQUENCE</scope>
</reference>
<dbReference type="PANTHER" id="PTHR42789">
    <property type="entry name" value="D-ISOMER SPECIFIC 2-HYDROXYACID DEHYDROGENASE FAMILY PROTEIN (AFU_ORTHOLOGUE AFUA_6G10090)"/>
    <property type="match status" value="1"/>
</dbReference>
<protein>
    <recommendedName>
        <fullName evidence="8">Phosphoglycerate dehydrogenase</fullName>
    </recommendedName>
</protein>